<organism evidence="3 4">
    <name type="scientific">Dyadobacter linearis</name>
    <dbReference type="NCBI Taxonomy" id="2823330"/>
    <lineage>
        <taxon>Bacteria</taxon>
        <taxon>Pseudomonadati</taxon>
        <taxon>Bacteroidota</taxon>
        <taxon>Cytophagia</taxon>
        <taxon>Cytophagales</taxon>
        <taxon>Spirosomataceae</taxon>
        <taxon>Dyadobacter</taxon>
    </lineage>
</organism>
<evidence type="ECO:0000256" key="1">
    <source>
        <dbReference type="SAM" id="Coils"/>
    </source>
</evidence>
<dbReference type="RefSeq" id="WP_215235704.1">
    <property type="nucleotide sequence ID" value="NZ_CAJRAU010000007.1"/>
</dbReference>
<evidence type="ECO:0000256" key="2">
    <source>
        <dbReference type="SAM" id="Phobius"/>
    </source>
</evidence>
<sequence length="140" mass="15781">MQREDKLTELADKKPRVAMVYGMAIAIGALFSGVISLLIYIKVLVADMRALEVAHRLELTEINTKNQERNDARDSTSTAKIEGRFETQAAIQEERIKELQKTVESLLNQSSAVKTQFQKMESKVDQVSGNTKKIEEVINQ</sequence>
<evidence type="ECO:0000313" key="4">
    <source>
        <dbReference type="Proteomes" id="UP000679725"/>
    </source>
</evidence>
<keyword evidence="2" id="KW-1133">Transmembrane helix</keyword>
<gene>
    <name evidence="3" type="ORF">DYBT9623_04425</name>
</gene>
<keyword evidence="4" id="KW-1185">Reference proteome</keyword>
<keyword evidence="2" id="KW-0472">Membrane</keyword>
<reference evidence="3 4" key="1">
    <citation type="submission" date="2021-04" db="EMBL/GenBank/DDBJ databases">
        <authorList>
            <person name="Rodrigo-Torres L."/>
            <person name="Arahal R. D."/>
            <person name="Lucena T."/>
        </authorList>
    </citation>
    <scope>NUCLEOTIDE SEQUENCE [LARGE SCALE GENOMIC DNA]</scope>
    <source>
        <strain evidence="3 4">CECT 9623</strain>
    </source>
</reference>
<comment type="caution">
    <text evidence="3">The sequence shown here is derived from an EMBL/GenBank/DDBJ whole genome shotgun (WGS) entry which is preliminary data.</text>
</comment>
<feature type="transmembrane region" description="Helical" evidence="2">
    <location>
        <begin position="20"/>
        <end position="41"/>
    </location>
</feature>
<evidence type="ECO:0000313" key="3">
    <source>
        <dbReference type="EMBL" id="CAG5072886.1"/>
    </source>
</evidence>
<accession>A0ABM8UVQ8</accession>
<keyword evidence="2" id="KW-0812">Transmembrane</keyword>
<protein>
    <submittedName>
        <fullName evidence="3">Uncharacterized protein</fullName>
    </submittedName>
</protein>
<keyword evidence="1" id="KW-0175">Coiled coil</keyword>
<proteinExistence type="predicted"/>
<feature type="coiled-coil region" evidence="1">
    <location>
        <begin position="89"/>
        <end position="116"/>
    </location>
</feature>
<name>A0ABM8UVQ8_9BACT</name>
<dbReference type="EMBL" id="CAJRAU010000007">
    <property type="protein sequence ID" value="CAG5072886.1"/>
    <property type="molecule type" value="Genomic_DNA"/>
</dbReference>
<dbReference type="Proteomes" id="UP000679725">
    <property type="component" value="Unassembled WGS sequence"/>
</dbReference>